<dbReference type="Pfam" id="PF00857">
    <property type="entry name" value="Isochorismatase"/>
    <property type="match status" value="1"/>
</dbReference>
<sequence>MTTGLLLIDVQNAILKGLGSTRRQPLIDKTLDETVARLAEVLQRARAVNAPVVIVQHDGHASHRLAEGSEGWQLRDEIAPQDREVVVHKRSCDSFFETDLQARLRENGITRLVVGGCMTQFCVDTTARRAVSLGYDVTLMSDGHMTADMGELRFEQIIAHHNAVLDEFDAGSHEIRLAQAAAINFG</sequence>
<dbReference type="Gene3D" id="3.40.50.850">
    <property type="entry name" value="Isochorismatase-like"/>
    <property type="match status" value="1"/>
</dbReference>
<dbReference type="HOGENOM" id="CLU_068979_5_5_5"/>
<dbReference type="InterPro" id="IPR036380">
    <property type="entry name" value="Isochorismatase-like_sf"/>
</dbReference>
<reference evidence="3 4" key="1">
    <citation type="submission" date="2013-11" db="EMBL/GenBank/DDBJ databases">
        <title>Complete genome sequence of Rhizobium gallicum bv. gallicum R602.</title>
        <authorList>
            <person name="Bustos P."/>
            <person name="Santamaria R.I."/>
            <person name="Lozano L."/>
            <person name="Acosta J.L."/>
            <person name="Ormeno-Orrillo E."/>
            <person name="Rogel M.A."/>
            <person name="Romero D."/>
            <person name="Cevallos M.A."/>
            <person name="Martinez-Romero E."/>
            <person name="Gonzalez V."/>
        </authorList>
    </citation>
    <scope>NUCLEOTIDE SEQUENCE [LARGE SCALE GENOMIC DNA]</scope>
    <source>
        <strain evidence="3 4">R602</strain>
    </source>
</reference>
<dbReference type="RefSeq" id="WP_039843659.1">
    <property type="nucleotide sequence ID" value="NZ_CP006877.1"/>
</dbReference>
<evidence type="ECO:0000313" key="4">
    <source>
        <dbReference type="Proteomes" id="UP000031368"/>
    </source>
</evidence>
<evidence type="ECO:0000259" key="2">
    <source>
        <dbReference type="Pfam" id="PF00857"/>
    </source>
</evidence>
<keyword evidence="1" id="KW-0378">Hydrolase</keyword>
<dbReference type="InterPro" id="IPR050272">
    <property type="entry name" value="Isochorismatase-like_hydrls"/>
</dbReference>
<protein>
    <submittedName>
        <fullName evidence="3">Isochorismatase-like protein</fullName>
    </submittedName>
</protein>
<dbReference type="PANTHER" id="PTHR43540">
    <property type="entry name" value="PEROXYUREIDOACRYLATE/UREIDOACRYLATE AMIDOHYDROLASE-RELATED"/>
    <property type="match status" value="1"/>
</dbReference>
<dbReference type="EMBL" id="CP006877">
    <property type="protein sequence ID" value="AJD39713.1"/>
    <property type="molecule type" value="Genomic_DNA"/>
</dbReference>
<organism evidence="3 4">
    <name type="scientific">Rhizobium gallicum bv. gallicum R602sp</name>
    <dbReference type="NCBI Taxonomy" id="1041138"/>
    <lineage>
        <taxon>Bacteria</taxon>
        <taxon>Pseudomonadati</taxon>
        <taxon>Pseudomonadota</taxon>
        <taxon>Alphaproteobacteria</taxon>
        <taxon>Hyphomicrobiales</taxon>
        <taxon>Rhizobiaceae</taxon>
        <taxon>Rhizobium/Agrobacterium group</taxon>
        <taxon>Rhizobium</taxon>
    </lineage>
</organism>
<keyword evidence="4" id="KW-1185">Reference proteome</keyword>
<dbReference type="Proteomes" id="UP000031368">
    <property type="component" value="Chromosome"/>
</dbReference>
<dbReference type="CDD" id="cd01014">
    <property type="entry name" value="nicotinamidase_related"/>
    <property type="match status" value="1"/>
</dbReference>
<evidence type="ECO:0000313" key="3">
    <source>
        <dbReference type="EMBL" id="AJD39713.1"/>
    </source>
</evidence>
<dbReference type="KEGG" id="rga:RGR602_CH00342"/>
<evidence type="ECO:0000256" key="1">
    <source>
        <dbReference type="ARBA" id="ARBA00022801"/>
    </source>
</evidence>
<dbReference type="SUPFAM" id="SSF52499">
    <property type="entry name" value="Isochorismatase-like hydrolases"/>
    <property type="match status" value="1"/>
</dbReference>
<name>A0A0B4WZF6_9HYPH</name>
<dbReference type="InterPro" id="IPR000868">
    <property type="entry name" value="Isochorismatase-like_dom"/>
</dbReference>
<dbReference type="GO" id="GO:0016787">
    <property type="term" value="F:hydrolase activity"/>
    <property type="evidence" value="ECO:0007669"/>
    <property type="project" value="UniProtKB-KW"/>
</dbReference>
<proteinExistence type="predicted"/>
<gene>
    <name evidence="3" type="ORF">RGR602_CH00342</name>
</gene>
<feature type="domain" description="Isochorismatase-like" evidence="2">
    <location>
        <begin position="4"/>
        <end position="148"/>
    </location>
</feature>
<dbReference type="AlphaFoldDB" id="A0A0B4WZF6"/>
<accession>A0A0B4WZF6</accession>